<evidence type="ECO:0000313" key="5">
    <source>
        <dbReference type="Proteomes" id="UP000285961"/>
    </source>
</evidence>
<feature type="region of interest" description="Disordered" evidence="1">
    <location>
        <begin position="1"/>
        <end position="32"/>
    </location>
</feature>
<dbReference type="PROSITE" id="PS51494">
    <property type="entry name" value="SPOIVB"/>
    <property type="match status" value="1"/>
</dbReference>
<keyword evidence="2" id="KW-0812">Transmembrane</keyword>
<accession>A0A419ESH2</accession>
<evidence type="ECO:0000259" key="3">
    <source>
        <dbReference type="PROSITE" id="PS51494"/>
    </source>
</evidence>
<evidence type="ECO:0000313" key="4">
    <source>
        <dbReference type="EMBL" id="RJP66563.1"/>
    </source>
</evidence>
<dbReference type="Proteomes" id="UP000285961">
    <property type="component" value="Unassembled WGS sequence"/>
</dbReference>
<comment type="caution">
    <text evidence="4">The sequence shown here is derived from an EMBL/GenBank/DDBJ whole genome shotgun (WGS) entry which is preliminary data.</text>
</comment>
<reference evidence="4 5" key="1">
    <citation type="journal article" date="2017" name="ISME J.">
        <title>Energy and carbon metabolisms in a deep terrestrial subsurface fluid microbial community.</title>
        <authorList>
            <person name="Momper L."/>
            <person name="Jungbluth S.P."/>
            <person name="Lee M.D."/>
            <person name="Amend J.P."/>
        </authorList>
    </citation>
    <scope>NUCLEOTIDE SEQUENCE [LARGE SCALE GENOMIC DNA]</scope>
    <source>
        <strain evidence="4">SURF_17</strain>
    </source>
</reference>
<name>A0A419ESH2_9BACT</name>
<feature type="transmembrane region" description="Helical" evidence="2">
    <location>
        <begin position="57"/>
        <end position="81"/>
    </location>
</feature>
<sequence>MRFSTEMKKQSTSKSVPQLGIQRRGTARRARTTRKINLSSGGAASCAPLRRNYRTVLLFMFVKTACGAAGVMAFALLLIFVCAQRNAAAEENIPSAADSQKYMFINEIKPGMKGYGLTVFSGTTIEKFDAEIISVLYGTDPQSNLILARVSGGPIETAGVIAGMSGSPIYIDGRIIGALAYSWAFQKEAVAGITPIEEMLRIFSFEEQDDTATGLRQAQGGADGWAQARDFSFTFPTAATGAADIRPIMTPIIFSGFSQESVEFFRPQLAACGIVPVVGGSFPASMAAEDAPFEEGAAVGVQLVRGDMSASAIGTLTVREGDRVLAFGHPFMLSGSVDLPMTTAYVHTVLASLVISSKVGSALTSVGTLTQDRRTGVAGVMGGSPDMVPVSLCVARSGEDSARSFGFEIARTRQLLPALTVMALASSFGQVASSSGPFSAKVRYDIELDGFPVIHNEDFVSGLSGFPPLASLGLFKDLTMLLTNQFEELSIKDISMEVEVQEAVESAQITGARIRKQTLRPGEDIELKVIMKPYMKDSIERRFVLTIPEQFPEGQAFVQISAAPETAFFEMLRSPFSLQATSIKKLIELVDRDYPGNRLDIRVMVTDPGIVINGQEMAALPSSVFSVMSQTIGREPIGISRASVLLEEHIPLDFEINGSLMIPITIDRRAR</sequence>
<dbReference type="AlphaFoldDB" id="A0A419ESH2"/>
<feature type="domain" description="Peptidase S55" evidence="3">
    <location>
        <begin position="1"/>
        <end position="215"/>
    </location>
</feature>
<organism evidence="4 5">
    <name type="scientific">Candidatus Abyssobacteria bacterium SURF_17</name>
    <dbReference type="NCBI Taxonomy" id="2093361"/>
    <lineage>
        <taxon>Bacteria</taxon>
        <taxon>Pseudomonadati</taxon>
        <taxon>Candidatus Hydrogenedentota</taxon>
        <taxon>Candidatus Abyssobacteria</taxon>
    </lineage>
</organism>
<dbReference type="InterPro" id="IPR008763">
    <property type="entry name" value="Peptidase_S55"/>
</dbReference>
<keyword evidence="2" id="KW-0472">Membrane</keyword>
<evidence type="ECO:0000256" key="2">
    <source>
        <dbReference type="SAM" id="Phobius"/>
    </source>
</evidence>
<dbReference type="Pfam" id="PF05580">
    <property type="entry name" value="Peptidase_S55"/>
    <property type="match status" value="1"/>
</dbReference>
<dbReference type="EMBL" id="QZKI01000114">
    <property type="protein sequence ID" value="RJP66563.1"/>
    <property type="molecule type" value="Genomic_DNA"/>
</dbReference>
<gene>
    <name evidence="4" type="ORF">C4532_15955</name>
</gene>
<proteinExistence type="predicted"/>
<protein>
    <recommendedName>
        <fullName evidence="3">Peptidase S55 domain-containing protein</fullName>
    </recommendedName>
</protein>
<keyword evidence="2" id="KW-1133">Transmembrane helix</keyword>
<evidence type="ECO:0000256" key="1">
    <source>
        <dbReference type="SAM" id="MobiDB-lite"/>
    </source>
</evidence>